<dbReference type="HOGENOM" id="CLU_051470_0_0_11"/>
<reference evidence="1 2" key="1">
    <citation type="journal article" date="2015" name="Genome Announc.">
        <title>Complete Genome Sequence of Corynebacterium camporealensis DSM 44610, Isolated from the Milk of a Manchega Sheep with Subclinical Mastitis.</title>
        <authorList>
            <person name="Ruckert C."/>
            <person name="Albersmeier A."/>
            <person name="Winkler A."/>
            <person name="Tauch A."/>
        </authorList>
    </citation>
    <scope>NUCLEOTIDE SEQUENCE [LARGE SCALE GENOMIC DNA]</scope>
    <source>
        <strain evidence="1 2">DSM 44610</strain>
    </source>
</reference>
<dbReference type="EMBL" id="CP011311">
    <property type="protein sequence ID" value="AKE38151.1"/>
    <property type="molecule type" value="Genomic_DNA"/>
</dbReference>
<dbReference type="KEGG" id="ccj:UL81_00820"/>
<proteinExistence type="predicted"/>
<gene>
    <name evidence="1" type="ORF">UL81_00820</name>
</gene>
<accession>A0A0F6TA36</accession>
<dbReference type="AlphaFoldDB" id="A0A0F6TA36"/>
<dbReference type="Proteomes" id="UP000033566">
    <property type="component" value="Chromosome"/>
</dbReference>
<evidence type="ECO:0000313" key="2">
    <source>
        <dbReference type="Proteomes" id="UP000033566"/>
    </source>
</evidence>
<dbReference type="CDD" id="cd00085">
    <property type="entry name" value="HNHc"/>
    <property type="match status" value="1"/>
</dbReference>
<dbReference type="SMART" id="SM00507">
    <property type="entry name" value="HNHc"/>
    <property type="match status" value="1"/>
</dbReference>
<dbReference type="GO" id="GO:0004519">
    <property type="term" value="F:endonuclease activity"/>
    <property type="evidence" value="ECO:0007669"/>
    <property type="project" value="InterPro"/>
</dbReference>
<dbReference type="InterPro" id="IPR003615">
    <property type="entry name" value="HNH_nuc"/>
</dbReference>
<dbReference type="STRING" id="161896.UL81_00820"/>
<sequence>MGLCAASLGGMNTAEQLYDARHTGLSMLQFCMRAPRDVAAALDIRLAEVKRWAKIGQVYYGQTRYTKQQRKVVAAAEGYSIDRLDIVERFAKKAKDAGQEWKIRLQLLEAGGSIENVQRVGKAIFEDLEREDPPAEPEPGVRLSQNTADTWTLHIRSSATQISRLLKTLEPLMPEGPETRERKLVDAFWTMLDNNHSLVVQKYRTVIAVGVPDLWKILHGKGDEVILGCSDGTQMRGAEWLNALMNGQMDKDIFAGLFHPTAGPVNLYQTRFADFKQRLLAMCEQLVCAWEDCNVPADRCEVHHILAHKYGGNTEPANLTMLCPYHNGKAGTGPPDNAPYGWITREKGRPAYQPAWGGPTRRNNHPVGKLGAHDLIRV</sequence>
<dbReference type="Pfam" id="PF01844">
    <property type="entry name" value="HNH"/>
    <property type="match status" value="1"/>
</dbReference>
<organism evidence="1 2">
    <name type="scientific">Corynebacterium camporealensis</name>
    <dbReference type="NCBI Taxonomy" id="161896"/>
    <lineage>
        <taxon>Bacteria</taxon>
        <taxon>Bacillati</taxon>
        <taxon>Actinomycetota</taxon>
        <taxon>Actinomycetes</taxon>
        <taxon>Mycobacteriales</taxon>
        <taxon>Corynebacteriaceae</taxon>
        <taxon>Corynebacterium</taxon>
    </lineage>
</organism>
<dbReference type="Gene3D" id="1.10.30.50">
    <property type="match status" value="1"/>
</dbReference>
<name>A0A0F6TA36_9CORY</name>
<protein>
    <submittedName>
        <fullName evidence="1">Uncharacterized protein</fullName>
    </submittedName>
</protein>
<dbReference type="InterPro" id="IPR002711">
    <property type="entry name" value="HNH"/>
</dbReference>
<dbReference type="GO" id="GO:0008270">
    <property type="term" value="F:zinc ion binding"/>
    <property type="evidence" value="ECO:0007669"/>
    <property type="project" value="InterPro"/>
</dbReference>
<dbReference type="GO" id="GO:0003676">
    <property type="term" value="F:nucleic acid binding"/>
    <property type="evidence" value="ECO:0007669"/>
    <property type="project" value="InterPro"/>
</dbReference>
<dbReference type="PATRIC" id="fig|161896.4.peg.159"/>
<keyword evidence="2" id="KW-1185">Reference proteome</keyword>
<evidence type="ECO:0000313" key="1">
    <source>
        <dbReference type="EMBL" id="AKE38151.1"/>
    </source>
</evidence>